<name>A0A7Z2GIJ5_9BURK</name>
<dbReference type="GO" id="GO:0004519">
    <property type="term" value="F:endonuclease activity"/>
    <property type="evidence" value="ECO:0007669"/>
    <property type="project" value="UniProtKB-KW"/>
</dbReference>
<proteinExistence type="predicted"/>
<dbReference type="InterPro" id="IPR002711">
    <property type="entry name" value="HNH"/>
</dbReference>
<dbReference type="KEGG" id="pacs:FAZ98_11955"/>
<keyword evidence="2" id="KW-0255">Endonuclease</keyword>
<evidence type="ECO:0000259" key="1">
    <source>
        <dbReference type="SMART" id="SM00507"/>
    </source>
</evidence>
<evidence type="ECO:0000313" key="2">
    <source>
        <dbReference type="EMBL" id="QGZ62381.1"/>
    </source>
</evidence>
<evidence type="ECO:0000313" key="3">
    <source>
        <dbReference type="Proteomes" id="UP000433577"/>
    </source>
</evidence>
<dbReference type="AlphaFoldDB" id="A0A7Z2GIJ5"/>
<keyword evidence="3" id="KW-1185">Reference proteome</keyword>
<accession>A0A7Z2GIJ5</accession>
<dbReference type="Gene3D" id="1.10.30.50">
    <property type="match status" value="1"/>
</dbReference>
<feature type="domain" description="HNH nuclease" evidence="1">
    <location>
        <begin position="86"/>
        <end position="147"/>
    </location>
</feature>
<dbReference type="Proteomes" id="UP000433577">
    <property type="component" value="Chromosome 1"/>
</dbReference>
<dbReference type="GO" id="GO:0003676">
    <property type="term" value="F:nucleic acid binding"/>
    <property type="evidence" value="ECO:0007669"/>
    <property type="project" value="InterPro"/>
</dbReference>
<protein>
    <submittedName>
        <fullName evidence="2">HNH endonuclease</fullName>
    </submittedName>
</protein>
<dbReference type="Pfam" id="PF01844">
    <property type="entry name" value="HNH"/>
    <property type="match status" value="1"/>
</dbReference>
<sequence>MATRGNGSKAKLLAYLQDNVGKVVTSDELREASGNASEWGRRIRELRDEQGYNIQSHNDRSDLAPGQYVLADNTQRPPRERGISKETRALVLDRDGFTCQSCGAVAGEINPHDGRPTRLQLGHWIDKSQGGTDDAHNLRVLCSVCNEGAANITTARPDHEKLLAQIRRSPGSEQIKVLEKLLRKYPEESADFLQSVNAAKSKPENE</sequence>
<dbReference type="REBASE" id="368651">
    <property type="entry name" value="PspDHF22ORF11950P"/>
</dbReference>
<reference evidence="2 3" key="1">
    <citation type="submission" date="2019-12" db="EMBL/GenBank/DDBJ databases">
        <title>Paraburkholderia acidiphila 7Q-K02 sp. nov and Paraburkholderia acidisoli DHF22 sp. nov., two strains isolated from forest soil.</title>
        <authorList>
            <person name="Gao Z."/>
            <person name="Qiu L."/>
        </authorList>
    </citation>
    <scope>NUCLEOTIDE SEQUENCE [LARGE SCALE GENOMIC DNA]</scope>
    <source>
        <strain evidence="2 3">DHF22</strain>
    </source>
</reference>
<keyword evidence="2" id="KW-0540">Nuclease</keyword>
<gene>
    <name evidence="2" type="ORF">FAZ98_11955</name>
</gene>
<dbReference type="EMBL" id="CP046913">
    <property type="protein sequence ID" value="QGZ62381.1"/>
    <property type="molecule type" value="Genomic_DNA"/>
</dbReference>
<organism evidence="2 3">
    <name type="scientific">Paraburkholderia acidisoli</name>
    <dbReference type="NCBI Taxonomy" id="2571748"/>
    <lineage>
        <taxon>Bacteria</taxon>
        <taxon>Pseudomonadati</taxon>
        <taxon>Pseudomonadota</taxon>
        <taxon>Betaproteobacteria</taxon>
        <taxon>Burkholderiales</taxon>
        <taxon>Burkholderiaceae</taxon>
        <taxon>Paraburkholderia</taxon>
    </lineage>
</organism>
<dbReference type="InterPro" id="IPR003615">
    <property type="entry name" value="HNH_nuc"/>
</dbReference>
<dbReference type="CDD" id="cd00085">
    <property type="entry name" value="HNHc"/>
    <property type="match status" value="1"/>
</dbReference>
<keyword evidence="2" id="KW-0378">Hydrolase</keyword>
<dbReference type="SMART" id="SM00507">
    <property type="entry name" value="HNHc"/>
    <property type="match status" value="1"/>
</dbReference>
<dbReference type="RefSeq" id="WP_158951408.1">
    <property type="nucleotide sequence ID" value="NZ_CP046913.1"/>
</dbReference>
<dbReference type="GO" id="GO:0008270">
    <property type="term" value="F:zinc ion binding"/>
    <property type="evidence" value="ECO:0007669"/>
    <property type="project" value="InterPro"/>
</dbReference>
<dbReference type="OrthoDB" id="5292295at2"/>